<evidence type="ECO:0000256" key="8">
    <source>
        <dbReference type="SAM" id="MobiDB-lite"/>
    </source>
</evidence>
<evidence type="ECO:0000256" key="4">
    <source>
        <dbReference type="ARBA" id="ARBA00022692"/>
    </source>
</evidence>
<evidence type="ECO:0000256" key="3">
    <source>
        <dbReference type="ARBA" id="ARBA00022475"/>
    </source>
</evidence>
<dbReference type="Pfam" id="PF25539">
    <property type="entry name" value="Bestrophin_2"/>
    <property type="match status" value="1"/>
</dbReference>
<dbReference type="Proteomes" id="UP000094527">
    <property type="component" value="Unassembled WGS sequence"/>
</dbReference>
<feature type="transmembrane region" description="Helical" evidence="9">
    <location>
        <begin position="71"/>
        <end position="91"/>
    </location>
</feature>
<reference evidence="10 11" key="1">
    <citation type="journal article" date="2016" name="Genome Biol. Evol.">
        <title>Gene Family Evolution Reflects Adaptation to Soil Environmental Stressors in the Genome of the Collembolan Orchesella cincta.</title>
        <authorList>
            <person name="Faddeeva-Vakhrusheva A."/>
            <person name="Derks M.F."/>
            <person name="Anvar S.Y."/>
            <person name="Agamennone V."/>
            <person name="Suring W."/>
            <person name="Smit S."/>
            <person name="van Straalen N.M."/>
            <person name="Roelofs D."/>
        </authorList>
    </citation>
    <scope>NUCLEOTIDE SEQUENCE [LARGE SCALE GENOMIC DNA]</scope>
    <source>
        <tissue evidence="10">Mixed pool</tissue>
    </source>
</reference>
<feature type="region of interest" description="Disordered" evidence="8">
    <location>
        <begin position="194"/>
        <end position="243"/>
    </location>
</feature>
<evidence type="ECO:0000313" key="10">
    <source>
        <dbReference type="EMBL" id="ODM91655.1"/>
    </source>
</evidence>
<sequence>MQNIKAKYDMRYSTNLPLELSYHIAAYIKDVHKRQLAPDFTITLMNNSLNNMVQCLGGLERISTTSTPLSYAIHLFQLTYIFILALPFQLIGPLNWYAIPTVALAAFSLLGIYVIGLENENAFWQEDILPFKYFCNELHEEILSITSHPMPTPKSWLLSTENQPFATTYLNQGRRTPASQLIKRKEDELRKMLKEAGRQVPLRKHLYKERKEEEKKKNKSDRKSGTVPSAGAGPEGENEELVP</sequence>
<keyword evidence="2" id="KW-0813">Transport</keyword>
<keyword evidence="11" id="KW-1185">Reference proteome</keyword>
<protein>
    <submittedName>
        <fullName evidence="10">Uncharacterized protein</fullName>
    </submittedName>
</protein>
<dbReference type="OrthoDB" id="1368at2759"/>
<feature type="compositionally biased region" description="Basic and acidic residues" evidence="8">
    <location>
        <begin position="209"/>
        <end position="224"/>
    </location>
</feature>
<dbReference type="PANTHER" id="PTHR33281">
    <property type="entry name" value="UPF0187 PROTEIN YNEE"/>
    <property type="match status" value="1"/>
</dbReference>
<evidence type="ECO:0000256" key="5">
    <source>
        <dbReference type="ARBA" id="ARBA00022989"/>
    </source>
</evidence>
<feature type="transmembrane region" description="Helical" evidence="9">
    <location>
        <begin position="97"/>
        <end position="116"/>
    </location>
</feature>
<comment type="caution">
    <text evidence="10">The sequence shown here is derived from an EMBL/GenBank/DDBJ whole genome shotgun (WGS) entry which is preliminary data.</text>
</comment>
<evidence type="ECO:0000256" key="1">
    <source>
        <dbReference type="ARBA" id="ARBA00004651"/>
    </source>
</evidence>
<keyword evidence="5 9" id="KW-1133">Transmembrane helix</keyword>
<accession>A0A1D2MF66</accession>
<dbReference type="GO" id="GO:0005254">
    <property type="term" value="F:chloride channel activity"/>
    <property type="evidence" value="ECO:0007669"/>
    <property type="project" value="InterPro"/>
</dbReference>
<proteinExistence type="predicted"/>
<dbReference type="PANTHER" id="PTHR33281:SF19">
    <property type="entry name" value="VOLTAGE-DEPENDENT ANION CHANNEL-FORMING PROTEIN YNEE"/>
    <property type="match status" value="1"/>
</dbReference>
<dbReference type="STRING" id="48709.A0A1D2MF66"/>
<dbReference type="InterPro" id="IPR044669">
    <property type="entry name" value="YneE/VCCN1/2-like"/>
</dbReference>
<dbReference type="EMBL" id="LJIJ01001458">
    <property type="protein sequence ID" value="ODM91655.1"/>
    <property type="molecule type" value="Genomic_DNA"/>
</dbReference>
<organism evidence="10 11">
    <name type="scientific">Orchesella cincta</name>
    <name type="common">Springtail</name>
    <name type="synonym">Podura cincta</name>
    <dbReference type="NCBI Taxonomy" id="48709"/>
    <lineage>
        <taxon>Eukaryota</taxon>
        <taxon>Metazoa</taxon>
        <taxon>Ecdysozoa</taxon>
        <taxon>Arthropoda</taxon>
        <taxon>Hexapoda</taxon>
        <taxon>Collembola</taxon>
        <taxon>Entomobryomorpha</taxon>
        <taxon>Entomobryoidea</taxon>
        <taxon>Orchesellidae</taxon>
        <taxon>Orchesellinae</taxon>
        <taxon>Orchesella</taxon>
    </lineage>
</organism>
<evidence type="ECO:0000256" key="2">
    <source>
        <dbReference type="ARBA" id="ARBA00022448"/>
    </source>
</evidence>
<keyword evidence="7 9" id="KW-0472">Membrane</keyword>
<gene>
    <name evidence="10" type="ORF">Ocin01_15027</name>
</gene>
<dbReference type="AlphaFoldDB" id="A0A1D2MF66"/>
<keyword evidence="3" id="KW-1003">Cell membrane</keyword>
<comment type="subcellular location">
    <subcellularLocation>
        <location evidence="1">Cell membrane</location>
        <topology evidence="1">Multi-pass membrane protein</topology>
    </subcellularLocation>
</comment>
<evidence type="ECO:0000256" key="9">
    <source>
        <dbReference type="SAM" id="Phobius"/>
    </source>
</evidence>
<evidence type="ECO:0000256" key="6">
    <source>
        <dbReference type="ARBA" id="ARBA00023065"/>
    </source>
</evidence>
<evidence type="ECO:0000313" key="11">
    <source>
        <dbReference type="Proteomes" id="UP000094527"/>
    </source>
</evidence>
<name>A0A1D2MF66_ORCCI</name>
<dbReference type="GO" id="GO:0005886">
    <property type="term" value="C:plasma membrane"/>
    <property type="evidence" value="ECO:0007669"/>
    <property type="project" value="UniProtKB-SubCell"/>
</dbReference>
<keyword evidence="4 9" id="KW-0812">Transmembrane</keyword>
<evidence type="ECO:0000256" key="7">
    <source>
        <dbReference type="ARBA" id="ARBA00023136"/>
    </source>
</evidence>
<keyword evidence="6" id="KW-0406">Ion transport</keyword>